<dbReference type="PANTHER" id="PTHR10880:SF15">
    <property type="entry name" value="MSL COMPLEX SUBUNIT 3"/>
    <property type="match status" value="1"/>
</dbReference>
<dbReference type="EMBL" id="JAAMPI010000011">
    <property type="protein sequence ID" value="KAF4637748.1"/>
    <property type="molecule type" value="Genomic_DNA"/>
</dbReference>
<dbReference type="GO" id="GO:0035267">
    <property type="term" value="C:NuA4 histone acetyltransferase complex"/>
    <property type="evidence" value="ECO:0007669"/>
    <property type="project" value="TreeGrafter"/>
</dbReference>
<keyword evidence="8" id="KW-0804">Transcription</keyword>
<keyword evidence="5" id="KW-0227">DNA damage</keyword>
<feature type="domain" description="MRG" evidence="14">
    <location>
        <begin position="305"/>
        <end position="480"/>
    </location>
</feature>
<reference evidence="15 16" key="1">
    <citation type="submission" date="2020-03" db="EMBL/GenBank/DDBJ databases">
        <title>Draft Genome Sequence of Cudoniella acicularis.</title>
        <authorList>
            <person name="Buettner E."/>
            <person name="Kellner H."/>
        </authorList>
    </citation>
    <scope>NUCLEOTIDE SEQUENCE [LARGE SCALE GENOMIC DNA]</scope>
    <source>
        <strain evidence="15 16">DSM 108380</strain>
    </source>
</reference>
<feature type="compositionally biased region" description="Basic and acidic residues" evidence="13">
    <location>
        <begin position="93"/>
        <end position="104"/>
    </location>
</feature>
<comment type="caution">
    <text evidence="15">The sequence shown here is derived from an EMBL/GenBank/DDBJ whole genome shotgun (WGS) entry which is preliminary data.</text>
</comment>
<keyword evidence="9" id="KW-0234">DNA repair</keyword>
<dbReference type="FunFam" id="1.10.274.30:FF:000004">
    <property type="entry name" value="Putative Chromatin modification-related protein eaf3"/>
    <property type="match status" value="1"/>
</dbReference>
<keyword evidence="16" id="KW-1185">Reference proteome</keyword>
<dbReference type="InterPro" id="IPR008676">
    <property type="entry name" value="MRG"/>
</dbReference>
<evidence type="ECO:0000256" key="9">
    <source>
        <dbReference type="ARBA" id="ARBA00023204"/>
    </source>
</evidence>
<dbReference type="Gene3D" id="2.30.30.140">
    <property type="match status" value="1"/>
</dbReference>
<feature type="region of interest" description="Disordered" evidence="13">
    <location>
        <begin position="240"/>
        <end position="283"/>
    </location>
</feature>
<dbReference type="Pfam" id="PF05712">
    <property type="entry name" value="MRG"/>
    <property type="match status" value="1"/>
</dbReference>
<evidence type="ECO:0000256" key="1">
    <source>
        <dbReference type="ARBA" id="ARBA00004123"/>
    </source>
</evidence>
<name>A0A8H4RY84_9HELO</name>
<dbReference type="Gene3D" id="1.10.274.30">
    <property type="entry name" value="MRG domain"/>
    <property type="match status" value="1"/>
</dbReference>
<dbReference type="GO" id="GO:0006325">
    <property type="term" value="P:chromatin organization"/>
    <property type="evidence" value="ECO:0007669"/>
    <property type="project" value="UniProtKB-KW"/>
</dbReference>
<evidence type="ECO:0000256" key="2">
    <source>
        <dbReference type="ARBA" id="ARBA00009093"/>
    </source>
</evidence>
<dbReference type="InterPro" id="IPR038217">
    <property type="entry name" value="MRG_C_sf"/>
</dbReference>
<evidence type="ECO:0000256" key="12">
    <source>
        <dbReference type="ARBA" id="ARBA00072864"/>
    </source>
</evidence>
<dbReference type="GO" id="GO:0006355">
    <property type="term" value="P:regulation of DNA-templated transcription"/>
    <property type="evidence" value="ECO:0007669"/>
    <property type="project" value="InterPro"/>
</dbReference>
<evidence type="ECO:0000256" key="6">
    <source>
        <dbReference type="ARBA" id="ARBA00022853"/>
    </source>
</evidence>
<dbReference type="GO" id="GO:0006281">
    <property type="term" value="P:DNA repair"/>
    <property type="evidence" value="ECO:0007669"/>
    <property type="project" value="UniProtKB-KW"/>
</dbReference>
<sequence>MKTLIQNALKVPNQVSQKQWDDWVPEDRVRKFTDENRELAAQLHNQMKALQKRSGKDPKGGRRQTGSDMSSVRDSEERHTSVAATGGRGGPRRNRDYDLEHVIEEVDSISPHPLKRSPKKPPVAVKASDGPSTRGSTSLPGWKDSRGDELDMIQFLESDHFLVSDDLIKLPAKHHTYLDANERYLKDPHKYDLPEVVNKVHPKLLQHERNRTDTAVVQHYYSGLPFDRVLPIAGIINPGEKKPSKAISSHKSGGGKSTPKATCAKDTQRNGSPLTIFPNVSTKKSSRANHLAMDNVHFEQSLTGDSQEETFHARPSIKILIPDHLKALLVDDWENVTKNQQLVPLPSAHPVNSILDDYFEYEKPRRQLGSAHADILEEVVAGLKDYFEKCLGRILLYRFERAQYTEVREAWMSSKGELSGKGPGDTYGAEHLCRLLVSLPELIAQTNMDTQSVTRLREELSKMSNWLGRNAEKYFIKEYETPSQQYVEKARGV</sequence>
<evidence type="ECO:0000256" key="13">
    <source>
        <dbReference type="SAM" id="MobiDB-lite"/>
    </source>
</evidence>
<dbReference type="OrthoDB" id="124855at2759"/>
<feature type="compositionally biased region" description="Basic and acidic residues" evidence="13">
    <location>
        <begin position="71"/>
        <end position="80"/>
    </location>
</feature>
<evidence type="ECO:0000256" key="4">
    <source>
        <dbReference type="ARBA" id="ARBA00018505"/>
    </source>
</evidence>
<dbReference type="PANTHER" id="PTHR10880">
    <property type="entry name" value="MORTALITY FACTOR 4-LIKE PROTEIN"/>
    <property type="match status" value="1"/>
</dbReference>
<dbReference type="Proteomes" id="UP000566819">
    <property type="component" value="Unassembled WGS sequence"/>
</dbReference>
<proteinExistence type="inferred from homology"/>
<comment type="subunit">
    <text evidence="3">Component of the NuA4 histone acetyltransferase complex.</text>
</comment>
<evidence type="ECO:0000256" key="8">
    <source>
        <dbReference type="ARBA" id="ARBA00023163"/>
    </source>
</evidence>
<dbReference type="InterPro" id="IPR016197">
    <property type="entry name" value="Chromo-like_dom_sf"/>
</dbReference>
<comment type="similarity">
    <text evidence="2">Belongs to the MRG family.</text>
</comment>
<evidence type="ECO:0000313" key="16">
    <source>
        <dbReference type="Proteomes" id="UP000566819"/>
    </source>
</evidence>
<evidence type="ECO:0000256" key="3">
    <source>
        <dbReference type="ARBA" id="ARBA00011353"/>
    </source>
</evidence>
<keyword evidence="7" id="KW-0805">Transcription regulation</keyword>
<evidence type="ECO:0000256" key="11">
    <source>
        <dbReference type="ARBA" id="ARBA00057322"/>
    </source>
</evidence>
<accession>A0A8H4RY84</accession>
<comment type="subcellular location">
    <subcellularLocation>
        <location evidence="1">Nucleus</location>
    </subcellularLocation>
</comment>
<evidence type="ECO:0000313" key="15">
    <source>
        <dbReference type="EMBL" id="KAF4637748.1"/>
    </source>
</evidence>
<evidence type="ECO:0000256" key="7">
    <source>
        <dbReference type="ARBA" id="ARBA00023015"/>
    </source>
</evidence>
<feature type="compositionally biased region" description="Polar residues" evidence="13">
    <location>
        <begin position="130"/>
        <end position="139"/>
    </location>
</feature>
<organism evidence="15 16">
    <name type="scientific">Cudoniella acicularis</name>
    <dbReference type="NCBI Taxonomy" id="354080"/>
    <lineage>
        <taxon>Eukaryota</taxon>
        <taxon>Fungi</taxon>
        <taxon>Dikarya</taxon>
        <taxon>Ascomycota</taxon>
        <taxon>Pezizomycotina</taxon>
        <taxon>Leotiomycetes</taxon>
        <taxon>Helotiales</taxon>
        <taxon>Tricladiaceae</taxon>
        <taxon>Cudoniella</taxon>
    </lineage>
</organism>
<comment type="function">
    <text evidence="11">Involved in deacetylation of histones, chromatin assembly and chromosome segregation. May act as a transcriptional oscillator, directing histone deacetylases to specific chromosomal domains. Component of the NuA4 histone acetyltransferase complex which is involved in transcriptional activation of selected genes principally by acetylation of nucleosomal histone H4 and H2A. The NuA4 complex is also involved in DNA repair.</text>
</comment>
<dbReference type="InterPro" id="IPR026541">
    <property type="entry name" value="MRG_dom"/>
</dbReference>
<evidence type="ECO:0000256" key="10">
    <source>
        <dbReference type="ARBA" id="ARBA00023242"/>
    </source>
</evidence>
<keyword evidence="10" id="KW-0539">Nucleus</keyword>
<dbReference type="GO" id="GO:0032221">
    <property type="term" value="C:Rpd3S complex"/>
    <property type="evidence" value="ECO:0007669"/>
    <property type="project" value="TreeGrafter"/>
</dbReference>
<dbReference type="PROSITE" id="PS51640">
    <property type="entry name" value="MRG"/>
    <property type="match status" value="1"/>
</dbReference>
<evidence type="ECO:0000259" key="14">
    <source>
        <dbReference type="Pfam" id="PF05712"/>
    </source>
</evidence>
<feature type="compositionally biased region" description="Polar residues" evidence="13">
    <location>
        <begin position="269"/>
        <end position="283"/>
    </location>
</feature>
<keyword evidence="6" id="KW-0156">Chromatin regulator</keyword>
<evidence type="ECO:0000256" key="5">
    <source>
        <dbReference type="ARBA" id="ARBA00022763"/>
    </source>
</evidence>
<feature type="region of interest" description="Disordered" evidence="13">
    <location>
        <begin position="45"/>
        <end position="144"/>
    </location>
</feature>
<protein>
    <recommendedName>
        <fullName evidence="4">Chromatin modification-related protein EAF3</fullName>
    </recommendedName>
    <alternativeName>
        <fullName evidence="12">Chromatin modification-related protein eaf3</fullName>
    </alternativeName>
</protein>
<dbReference type="AlphaFoldDB" id="A0A8H4RY84"/>
<dbReference type="SUPFAM" id="SSF54160">
    <property type="entry name" value="Chromo domain-like"/>
    <property type="match status" value="1"/>
</dbReference>
<gene>
    <name evidence="15" type="ORF">G7Y89_g325</name>
</gene>